<comment type="subcellular location">
    <subcellularLocation>
        <location evidence="1">Cell membrane</location>
        <topology evidence="1">Multi-pass membrane protein</topology>
    </subcellularLocation>
</comment>
<feature type="transmembrane region" description="Helical" evidence="6">
    <location>
        <begin position="21"/>
        <end position="40"/>
    </location>
</feature>
<name>A0A1M5TF19_9FIRM</name>
<dbReference type="PIRSF" id="PIRSF006483">
    <property type="entry name" value="Membrane_protein_YitT"/>
    <property type="match status" value="1"/>
</dbReference>
<evidence type="ECO:0000313" key="9">
    <source>
        <dbReference type="Proteomes" id="UP000183967"/>
    </source>
</evidence>
<evidence type="ECO:0000256" key="2">
    <source>
        <dbReference type="ARBA" id="ARBA00022475"/>
    </source>
</evidence>
<dbReference type="AlphaFoldDB" id="A0A1M5TF19"/>
<accession>A0A1M5TF19</accession>
<evidence type="ECO:0000256" key="5">
    <source>
        <dbReference type="ARBA" id="ARBA00023136"/>
    </source>
</evidence>
<keyword evidence="9" id="KW-1185">Reference proteome</keyword>
<evidence type="ECO:0000256" key="3">
    <source>
        <dbReference type="ARBA" id="ARBA00022692"/>
    </source>
</evidence>
<dbReference type="PANTHER" id="PTHR33545">
    <property type="entry name" value="UPF0750 MEMBRANE PROTEIN YITT-RELATED"/>
    <property type="match status" value="1"/>
</dbReference>
<reference evidence="9" key="1">
    <citation type="submission" date="2016-11" db="EMBL/GenBank/DDBJ databases">
        <authorList>
            <person name="Varghese N."/>
            <person name="Submissions S."/>
        </authorList>
    </citation>
    <scope>NUCLEOTIDE SEQUENCE [LARGE SCALE GENOMIC DNA]</scope>
    <source>
        <strain evidence="9">DSM 13643</strain>
    </source>
</reference>
<keyword evidence="5 6" id="KW-0472">Membrane</keyword>
<evidence type="ECO:0000256" key="1">
    <source>
        <dbReference type="ARBA" id="ARBA00004651"/>
    </source>
</evidence>
<dbReference type="Pfam" id="PF10035">
    <property type="entry name" value="DUF2179"/>
    <property type="match status" value="1"/>
</dbReference>
<organism evidence="8 9">
    <name type="scientific">Caloranaerobacter azorensis DSM 13643</name>
    <dbReference type="NCBI Taxonomy" id="1121264"/>
    <lineage>
        <taxon>Bacteria</taxon>
        <taxon>Bacillati</taxon>
        <taxon>Bacillota</taxon>
        <taxon>Tissierellia</taxon>
        <taxon>Tissierellales</taxon>
        <taxon>Thermohalobacteraceae</taxon>
        <taxon>Caloranaerobacter</taxon>
    </lineage>
</organism>
<feature type="transmembrane region" description="Helical" evidence="6">
    <location>
        <begin position="87"/>
        <end position="105"/>
    </location>
</feature>
<dbReference type="InterPro" id="IPR051461">
    <property type="entry name" value="UPF0750_membrane"/>
</dbReference>
<dbReference type="InterPro" id="IPR015867">
    <property type="entry name" value="N-reg_PII/ATP_PRibTrfase_C"/>
</dbReference>
<proteinExistence type="predicted"/>
<feature type="transmembrane region" description="Helical" evidence="6">
    <location>
        <begin position="156"/>
        <end position="181"/>
    </location>
</feature>
<feature type="transmembrane region" description="Helical" evidence="6">
    <location>
        <begin position="117"/>
        <end position="136"/>
    </location>
</feature>
<keyword evidence="4 6" id="KW-1133">Transmembrane helix</keyword>
<sequence>MQIAKRMSSTSENLMDYSSKIVFTLLGNLFCSIAFNGFFVPNHLLSGGVGGISIMIHFLTDLPIGLIIFIINIPIFIIGSKIIDKKFTAYSFISMLTLSFLLELTRGIDQLIMMDDILLAAIFGGILNGLGMGLLFRNRTSQGGLDIIAAIFKKKYNINIGTGLMGFNTIIIALSSVLFGLKPAMYTLIALYTSYKIVDKVQEGLDTKKNVIIISDKSQELGEAIQKKLHRGVTFLKGEGGYTKNNKNVIYCIVTSTQVGKLKEIVEEVDPSAFMTINNIQEVKGRGFKSVGI</sequence>
<evidence type="ECO:0000313" key="8">
    <source>
        <dbReference type="EMBL" id="SHH49278.1"/>
    </source>
</evidence>
<feature type="transmembrane region" description="Helical" evidence="6">
    <location>
        <begin position="52"/>
        <end position="75"/>
    </location>
</feature>
<dbReference type="CDD" id="cd16380">
    <property type="entry name" value="YitT_C"/>
    <property type="match status" value="1"/>
</dbReference>
<dbReference type="Proteomes" id="UP000183967">
    <property type="component" value="Unassembled WGS sequence"/>
</dbReference>
<feature type="domain" description="DUF2179" evidence="7">
    <location>
        <begin position="231"/>
        <end position="285"/>
    </location>
</feature>
<dbReference type="RefSeq" id="WP_242945551.1">
    <property type="nucleotide sequence ID" value="NZ_FQXO01000020.1"/>
</dbReference>
<evidence type="ECO:0000256" key="6">
    <source>
        <dbReference type="SAM" id="Phobius"/>
    </source>
</evidence>
<keyword evidence="2" id="KW-1003">Cell membrane</keyword>
<dbReference type="InterPro" id="IPR003740">
    <property type="entry name" value="YitT"/>
</dbReference>
<dbReference type="EMBL" id="FQXO01000020">
    <property type="protein sequence ID" value="SHH49278.1"/>
    <property type="molecule type" value="Genomic_DNA"/>
</dbReference>
<dbReference type="PANTHER" id="PTHR33545:SF5">
    <property type="entry name" value="UPF0750 MEMBRANE PROTEIN YITT"/>
    <property type="match status" value="1"/>
</dbReference>
<evidence type="ECO:0000259" key="7">
    <source>
        <dbReference type="Pfam" id="PF10035"/>
    </source>
</evidence>
<protein>
    <submittedName>
        <fullName evidence="8">Uncharacterized membrane-anchored protein YitT, contains DUF161 and DUF2179 domains</fullName>
    </submittedName>
</protein>
<dbReference type="InterPro" id="IPR019264">
    <property type="entry name" value="DUF2179"/>
</dbReference>
<dbReference type="GO" id="GO:0005886">
    <property type="term" value="C:plasma membrane"/>
    <property type="evidence" value="ECO:0007669"/>
    <property type="project" value="UniProtKB-SubCell"/>
</dbReference>
<gene>
    <name evidence="8" type="ORF">SAMN02745135_00979</name>
</gene>
<evidence type="ECO:0000256" key="4">
    <source>
        <dbReference type="ARBA" id="ARBA00022989"/>
    </source>
</evidence>
<keyword evidence="3 6" id="KW-0812">Transmembrane</keyword>
<dbReference type="Gene3D" id="3.30.70.120">
    <property type="match status" value="1"/>
</dbReference>
<dbReference type="Pfam" id="PF02588">
    <property type="entry name" value="YitT_membrane"/>
    <property type="match status" value="1"/>
</dbReference>